<evidence type="ECO:0000259" key="15">
    <source>
        <dbReference type="PROSITE" id="PS50113"/>
    </source>
</evidence>
<dbReference type="Pfam" id="PF01590">
    <property type="entry name" value="GAF"/>
    <property type="match status" value="1"/>
</dbReference>
<dbReference type="FunFam" id="1.10.287.130:FF:000004">
    <property type="entry name" value="Ethylene receptor 1"/>
    <property type="match status" value="1"/>
</dbReference>
<dbReference type="Gene3D" id="3.30.450.40">
    <property type="match status" value="1"/>
</dbReference>
<dbReference type="SMART" id="SM00065">
    <property type="entry name" value="GAF"/>
    <property type="match status" value="1"/>
</dbReference>
<dbReference type="SMART" id="SM00091">
    <property type="entry name" value="PAS"/>
    <property type="match status" value="2"/>
</dbReference>
<dbReference type="FunFam" id="3.30.565.10:FF:000006">
    <property type="entry name" value="Sensor histidine kinase WalK"/>
    <property type="match status" value="1"/>
</dbReference>
<dbReference type="InterPro" id="IPR000014">
    <property type="entry name" value="PAS"/>
</dbReference>
<dbReference type="GO" id="GO:0000155">
    <property type="term" value="F:phosphorelay sensor kinase activity"/>
    <property type="evidence" value="ECO:0007669"/>
    <property type="project" value="InterPro"/>
</dbReference>
<dbReference type="InterPro" id="IPR003594">
    <property type="entry name" value="HATPase_dom"/>
</dbReference>
<dbReference type="GO" id="GO:0016020">
    <property type="term" value="C:membrane"/>
    <property type="evidence" value="ECO:0007669"/>
    <property type="project" value="UniProtKB-SubCell"/>
</dbReference>
<dbReference type="PROSITE" id="PS50113">
    <property type="entry name" value="PAC"/>
    <property type="match status" value="1"/>
</dbReference>
<evidence type="ECO:0000256" key="11">
    <source>
        <dbReference type="ARBA" id="ARBA00023012"/>
    </source>
</evidence>
<dbReference type="InterPro" id="IPR029016">
    <property type="entry name" value="GAF-like_dom_sf"/>
</dbReference>
<keyword evidence="6" id="KW-0812">Transmembrane</keyword>
<proteinExistence type="predicted"/>
<dbReference type="Gene3D" id="3.30.565.10">
    <property type="entry name" value="Histidine kinase-like ATPase, C-terminal domain"/>
    <property type="match status" value="1"/>
</dbReference>
<dbReference type="PANTHER" id="PTHR43711">
    <property type="entry name" value="TWO-COMPONENT HISTIDINE KINASE"/>
    <property type="match status" value="1"/>
</dbReference>
<dbReference type="CDD" id="cd16922">
    <property type="entry name" value="HATPase_EvgS-ArcB-TorS-like"/>
    <property type="match status" value="1"/>
</dbReference>
<feature type="domain" description="PAC" evidence="15">
    <location>
        <begin position="517"/>
        <end position="570"/>
    </location>
</feature>
<dbReference type="GO" id="GO:0005524">
    <property type="term" value="F:ATP binding"/>
    <property type="evidence" value="ECO:0007669"/>
    <property type="project" value="UniProtKB-KW"/>
</dbReference>
<dbReference type="EC" id="2.7.13.3" evidence="3"/>
<dbReference type="PANTHER" id="PTHR43711:SF31">
    <property type="entry name" value="HISTIDINE KINASE"/>
    <property type="match status" value="1"/>
</dbReference>
<dbReference type="SMART" id="SM00086">
    <property type="entry name" value="PAC"/>
    <property type="match status" value="1"/>
</dbReference>
<evidence type="ECO:0000256" key="6">
    <source>
        <dbReference type="ARBA" id="ARBA00022692"/>
    </source>
</evidence>
<evidence type="ECO:0000256" key="4">
    <source>
        <dbReference type="ARBA" id="ARBA00022553"/>
    </source>
</evidence>
<comment type="caution">
    <text evidence="16">The sequence shown here is derived from an EMBL/GenBank/DDBJ whole genome shotgun (WGS) entry which is preliminary data.</text>
</comment>
<dbReference type="InterPro" id="IPR001610">
    <property type="entry name" value="PAC"/>
</dbReference>
<evidence type="ECO:0000256" key="5">
    <source>
        <dbReference type="ARBA" id="ARBA00022679"/>
    </source>
</evidence>
<evidence type="ECO:0000256" key="8">
    <source>
        <dbReference type="ARBA" id="ARBA00022777"/>
    </source>
</evidence>
<dbReference type="CDD" id="cd00082">
    <property type="entry name" value="HisKA"/>
    <property type="match status" value="1"/>
</dbReference>
<dbReference type="RefSeq" id="WP_117928571.1">
    <property type="nucleotide sequence ID" value="NZ_QRYT01000004.1"/>
</dbReference>
<dbReference type="SUPFAM" id="SSF55874">
    <property type="entry name" value="ATPase domain of HSP90 chaperone/DNA topoisomerase II/histidine kinase"/>
    <property type="match status" value="1"/>
</dbReference>
<dbReference type="InterPro" id="IPR035965">
    <property type="entry name" value="PAS-like_dom_sf"/>
</dbReference>
<dbReference type="Pfam" id="PF00512">
    <property type="entry name" value="HisKA"/>
    <property type="match status" value="1"/>
</dbReference>
<dbReference type="SUPFAM" id="SSF55781">
    <property type="entry name" value="GAF domain-like"/>
    <property type="match status" value="1"/>
</dbReference>
<evidence type="ECO:0000256" key="7">
    <source>
        <dbReference type="ARBA" id="ARBA00022741"/>
    </source>
</evidence>
<evidence type="ECO:0000313" key="16">
    <source>
        <dbReference type="EMBL" id="RGV13350.1"/>
    </source>
</evidence>
<dbReference type="EMBL" id="QRYT01000004">
    <property type="protein sequence ID" value="RGV13350.1"/>
    <property type="molecule type" value="Genomic_DNA"/>
</dbReference>
<keyword evidence="7" id="KW-0547">Nucleotide-binding</keyword>
<dbReference type="InterPro" id="IPR050736">
    <property type="entry name" value="Sensor_HK_Regulatory"/>
</dbReference>
<evidence type="ECO:0000256" key="2">
    <source>
        <dbReference type="ARBA" id="ARBA00004370"/>
    </source>
</evidence>
<evidence type="ECO:0000259" key="13">
    <source>
        <dbReference type="PROSITE" id="PS50109"/>
    </source>
</evidence>
<keyword evidence="8" id="KW-0418">Kinase</keyword>
<dbReference type="InterPro" id="IPR004358">
    <property type="entry name" value="Sig_transdc_His_kin-like_C"/>
</dbReference>
<sequence length="807" mass="92944">MGKIQENDARLQQLVSMARIGWWEVDFDEGVYYCSEFVADLLGIEGNKISAKDFANLICENYRERILEEFRSFRMMEIYEQVFPIHSKYGMMWVSTKVGEKRITKEGHVRVMGMLQCISRQRMNMQEQTVDRLNSLLSRLNGISKSLLDFLHSDDITLVINKILKEVLRQFQADRTYILEFDRKLHTEVCTYEIAVEGIKERKVLLSESSIDYASWWTGQILAGNPIILFTLNLLPDSAGADKRRLEEYGVKSTMVVPLNSKDGVWGYIGVDMVREHRNWCNEDYQWFVSLGNIISICMELRRSESEARLEKAYLQNIYKNLPAGIELYDKDGFMTDLNEKEMEIFGLRHKEDVIGLNLFDNPLLPQGLKDKLKAGAPIDMSFNYDFDRLDGYYSTSRTGTISLISKFAPLYDALGNLINILLINIDNTETTNAYSKIQDFEEFFTLIGNYAKVGYAHFNALKCDGYAVNSWYRNVGEKEGTPLNEIIKVHSHFHPDDRRMMLRFFDQVLIREASHLRRDVRILREDGTYTWTRVNVMVRDFRPEDGIIDMVCVNYDITELKETERKLIAARDKAEELDRLKSAFLANMSHEIRTPLNAIVGFSSLLTETEDMKDRKQYMAIVQENTELLLQLISDILDLSKMESGAFEFVKSDTDVNLLCSEIIRSLRMKVPAGVELVFEECLPGCHVWADKNRLNQVISNFINNALKFTFSGSITLGYYRQTDGYLRFYVRDTGMGIPKNKIKTVFDRFVKLNSFVHGTGLGLSICKSLVEQMGGTIGVESEEGEGSCFWFTYPYQEIAGSILVP</sequence>
<evidence type="ECO:0000259" key="14">
    <source>
        <dbReference type="PROSITE" id="PS50112"/>
    </source>
</evidence>
<dbReference type="SUPFAM" id="SSF47384">
    <property type="entry name" value="Homodimeric domain of signal transducing histidine kinase"/>
    <property type="match status" value="1"/>
</dbReference>
<evidence type="ECO:0000313" key="17">
    <source>
        <dbReference type="Proteomes" id="UP000285379"/>
    </source>
</evidence>
<feature type="domain" description="Histidine kinase" evidence="13">
    <location>
        <begin position="588"/>
        <end position="799"/>
    </location>
</feature>
<keyword evidence="12" id="KW-0472">Membrane</keyword>
<dbReference type="SMART" id="SM00387">
    <property type="entry name" value="HATPase_c"/>
    <property type="match status" value="1"/>
</dbReference>
<dbReference type="Pfam" id="PF02518">
    <property type="entry name" value="HATPase_c"/>
    <property type="match status" value="1"/>
</dbReference>
<dbReference type="SMART" id="SM00388">
    <property type="entry name" value="HisKA"/>
    <property type="match status" value="1"/>
</dbReference>
<dbReference type="PRINTS" id="PR00344">
    <property type="entry name" value="BCTRLSENSOR"/>
</dbReference>
<evidence type="ECO:0000256" key="3">
    <source>
        <dbReference type="ARBA" id="ARBA00012438"/>
    </source>
</evidence>
<accession>A0A412VUJ3</accession>
<dbReference type="SUPFAM" id="SSF55785">
    <property type="entry name" value="PYP-like sensor domain (PAS domain)"/>
    <property type="match status" value="3"/>
</dbReference>
<organism evidence="16 17">
    <name type="scientific">Phocaeicola vulgatus</name>
    <name type="common">Bacteroides vulgatus</name>
    <dbReference type="NCBI Taxonomy" id="821"/>
    <lineage>
        <taxon>Bacteria</taxon>
        <taxon>Pseudomonadati</taxon>
        <taxon>Bacteroidota</taxon>
        <taxon>Bacteroidia</taxon>
        <taxon>Bacteroidales</taxon>
        <taxon>Bacteroidaceae</taxon>
        <taxon>Phocaeicola</taxon>
    </lineage>
</organism>
<dbReference type="PROSITE" id="PS50109">
    <property type="entry name" value="HIS_KIN"/>
    <property type="match status" value="1"/>
</dbReference>
<dbReference type="InterPro" id="IPR036097">
    <property type="entry name" value="HisK_dim/P_sf"/>
</dbReference>
<evidence type="ECO:0000256" key="1">
    <source>
        <dbReference type="ARBA" id="ARBA00000085"/>
    </source>
</evidence>
<feature type="domain" description="PAS" evidence="14">
    <location>
        <begin position="311"/>
        <end position="352"/>
    </location>
</feature>
<dbReference type="CDD" id="cd00130">
    <property type="entry name" value="PAS"/>
    <property type="match status" value="1"/>
</dbReference>
<dbReference type="InterPro" id="IPR003018">
    <property type="entry name" value="GAF"/>
</dbReference>
<dbReference type="Gene3D" id="1.10.287.130">
    <property type="match status" value="1"/>
</dbReference>
<dbReference type="InterPro" id="IPR000700">
    <property type="entry name" value="PAS-assoc_C"/>
</dbReference>
<protein>
    <recommendedName>
        <fullName evidence="3">histidine kinase</fullName>
        <ecNumber evidence="3">2.7.13.3</ecNumber>
    </recommendedName>
</protein>
<keyword evidence="10" id="KW-1133">Transmembrane helix</keyword>
<dbReference type="InterPro" id="IPR036890">
    <property type="entry name" value="HATPase_C_sf"/>
</dbReference>
<keyword evidence="9" id="KW-0067">ATP-binding</keyword>
<evidence type="ECO:0000256" key="12">
    <source>
        <dbReference type="ARBA" id="ARBA00023136"/>
    </source>
</evidence>
<dbReference type="Proteomes" id="UP000285379">
    <property type="component" value="Unassembled WGS sequence"/>
</dbReference>
<dbReference type="Gene3D" id="3.30.450.20">
    <property type="entry name" value="PAS domain"/>
    <property type="match status" value="3"/>
</dbReference>
<reference evidence="16 17" key="1">
    <citation type="submission" date="2018-08" db="EMBL/GenBank/DDBJ databases">
        <title>A genome reference for cultivated species of the human gut microbiota.</title>
        <authorList>
            <person name="Zou Y."/>
            <person name="Xue W."/>
            <person name="Luo G."/>
        </authorList>
    </citation>
    <scope>NUCLEOTIDE SEQUENCE [LARGE SCALE GENOMIC DNA]</scope>
    <source>
        <strain evidence="16 17">AF14-8</strain>
    </source>
</reference>
<dbReference type="PROSITE" id="PS50112">
    <property type="entry name" value="PAS"/>
    <property type="match status" value="1"/>
</dbReference>
<dbReference type="AlphaFoldDB" id="A0A412VUJ3"/>
<dbReference type="Pfam" id="PF08447">
    <property type="entry name" value="PAS_3"/>
    <property type="match status" value="1"/>
</dbReference>
<dbReference type="InterPro" id="IPR005467">
    <property type="entry name" value="His_kinase_dom"/>
</dbReference>
<dbReference type="InterPro" id="IPR013655">
    <property type="entry name" value="PAS_fold_3"/>
</dbReference>
<name>A0A412VUJ3_PHOVU</name>
<keyword evidence="4" id="KW-0597">Phosphoprotein</keyword>
<evidence type="ECO:0000256" key="9">
    <source>
        <dbReference type="ARBA" id="ARBA00022840"/>
    </source>
</evidence>
<dbReference type="InterPro" id="IPR003661">
    <property type="entry name" value="HisK_dim/P_dom"/>
</dbReference>
<keyword evidence="11" id="KW-0902">Two-component regulatory system</keyword>
<keyword evidence="5" id="KW-0808">Transferase</keyword>
<evidence type="ECO:0000256" key="10">
    <source>
        <dbReference type="ARBA" id="ARBA00022989"/>
    </source>
</evidence>
<comment type="subcellular location">
    <subcellularLocation>
        <location evidence="2">Membrane</location>
    </subcellularLocation>
</comment>
<gene>
    <name evidence="16" type="ORF">DWW27_02695</name>
</gene>
<comment type="catalytic activity">
    <reaction evidence="1">
        <text>ATP + protein L-histidine = ADP + protein N-phospho-L-histidine.</text>
        <dbReference type="EC" id="2.7.13.3"/>
    </reaction>
</comment>